<proteinExistence type="predicted"/>
<dbReference type="EMBL" id="SKFH01000013">
    <property type="protein sequence ID" value="TCZ71382.1"/>
    <property type="molecule type" value="Genomic_DNA"/>
</dbReference>
<evidence type="ECO:0000259" key="6">
    <source>
        <dbReference type="Pfam" id="PF04357"/>
    </source>
</evidence>
<organism evidence="7 8">
    <name type="scientific">Flaviaesturariibacter aridisoli</name>
    <dbReference type="NCBI Taxonomy" id="2545761"/>
    <lineage>
        <taxon>Bacteria</taxon>
        <taxon>Pseudomonadati</taxon>
        <taxon>Bacteroidota</taxon>
        <taxon>Chitinophagia</taxon>
        <taxon>Chitinophagales</taxon>
        <taxon>Chitinophagaceae</taxon>
        <taxon>Flaviaestuariibacter</taxon>
    </lineage>
</organism>
<evidence type="ECO:0000313" key="8">
    <source>
        <dbReference type="Proteomes" id="UP000295164"/>
    </source>
</evidence>
<evidence type="ECO:0000256" key="2">
    <source>
        <dbReference type="ARBA" id="ARBA00022692"/>
    </source>
</evidence>
<reference evidence="7 8" key="1">
    <citation type="submission" date="2019-03" db="EMBL/GenBank/DDBJ databases">
        <authorList>
            <person name="Kim M.K.M."/>
        </authorList>
    </citation>
    <scope>NUCLEOTIDE SEQUENCE [LARGE SCALE GENOMIC DNA]</scope>
    <source>
        <strain evidence="7 8">17J68-15</strain>
    </source>
</reference>
<accession>A0A4V2WMP1</accession>
<dbReference type="OrthoDB" id="680700at2"/>
<keyword evidence="8" id="KW-1185">Reference proteome</keyword>
<sequence>MQTEWGQNWLVHKVTARLSRELQSRVHIEHVSIGFFNKLNMEGVLLEDRHKDTLLAAGLLQVRITDWFFLKDKAELEYIGLKDATVKLQRSDSLWNYQYLIDYFSSPSTGKKKESGIDFALKKVKIQNLHFQEKDGWRGADLYANVGWLDLDAKELSLTKNIVDIDRLLLEDATYHEFGYPGTRTAASKAWAKAQPQKAGTATLRWNPGRLWIRVADLQLKNARFRSDKDGVLGSTKPYFDARHIDFQGITGTLKNVRFVQDTVTARADLVAHERGGLQVKTLRADLRFHPELMEFDKLLIRTNSSTLRNYFAMRFASFDDMSDFVDKVKMEGHFDNSYVTSDDIALFAPALKSWKRSFAISGRVKGLVDDFTGKGVQLRSGQTALNGDFSVQGLTDPEHAFLNVDARDLVTSYNDAVAFVPALRRVTMPNLRKLGTIRFAGTYTGFFGDFVTYGTLHTALGSLRTDLNMKLPRGGAPVYSGSISTESFNLGQFFNNTDLGIVDFHGNVKGRGFTRSQLDMDVNGLIHRIQFRGYTYRNVTAKGHLNSNSFNGDFGINDPNVEATLKGLITFGGNEPTFDATANIVRGNLKALGLSKEELALNGTFKLKLKGRSLSDFTGTAAITDAILLQNGRRLSFDSLYVSSLVTGGVRTLSVRSNELDAEVRGQFDLASMPDAFMLFLNRYYPAYIRAPRHSNLPRQSFTFHIRTGVIEDYLKLLDPRLSGGNNAEVSGALDLASNTLTLDADVPQFGFSQYAFTGIGVNARGNLDSLVLNGAVGNTVINDSIQLPETRFTVRASHDVSDFDISTNSNQVVNQASLSARVNTFADGLSILFRPSSFVLNGKTWTIDQGGTLDFRRNTVTEGNVVLRESNQEIRLSTVPAEGGGNNLNDLHIALKNLNLGDISPFLVRKNRIEGLLNGEVRIEDPQNLFYVTADIQTEQLRVDNDSVGQLQAHLNYNKRTGALRATGNTIDAAHQLKFNVDMDVDDSSNTHEDRIVLQAIDYPVTYLENFVGNLFSDLRGFVTGELAIIGEGANRRYVGKPRLRDASMKVKFTQVRYWLYDTEIDLQEHAIRLDHLRLRDDSVASVAERQGRTATINGSIAHDGFQNMVFDLVAKTDNGPITLINTTYNDNQTFYGRAKGTGTFSLQGPQENMNMNIDVRASDRDSSWITLPPSKNRESGAADFLVERKYGTEMTPTNLSTGASNVHYNVNLTANPLVNIEVILDDLTGDAIRGHGNGDLTIRSGTNEPLSINGTYFITDGNYLFTFQSFFKKPFTLKPNANNYIRWNGDPYNAQVSIQAVYNAENVRFGPLVQSLALNDTRLERARGDVFVAVELTGALFQPKFKFNLDFPESSPVRSNPSFAYGLQQIENNPNEITKQVTYLIVFNSFAPYQTGEGQGSGVINDFTFSTLSGLLFSQVNKLLNQVLGRVLANNKVTLNFSGSLYNRDLITQTNRGFGVNTSSLNVSLSAPAGDRVQITLGGTFDVPIPGNNNDINQRIYLYPDVSVDVLINRSGSIRATFFYTQSPDLLVSGTQTKTINNQRAGAKLSYRKEFSSFKDLFRRRKKQEPAPDSTRANAEANDPTKR</sequence>
<keyword evidence="4" id="KW-0472">Membrane</keyword>
<evidence type="ECO:0000256" key="5">
    <source>
        <dbReference type="SAM" id="MobiDB-lite"/>
    </source>
</evidence>
<evidence type="ECO:0000313" key="7">
    <source>
        <dbReference type="EMBL" id="TCZ71382.1"/>
    </source>
</evidence>
<comment type="caution">
    <text evidence="7">The sequence shown here is derived from an EMBL/GenBank/DDBJ whole genome shotgun (WGS) entry which is preliminary data.</text>
</comment>
<dbReference type="Proteomes" id="UP000295164">
    <property type="component" value="Unassembled WGS sequence"/>
</dbReference>
<name>A0A4V2WMP1_9BACT</name>
<evidence type="ECO:0000256" key="4">
    <source>
        <dbReference type="ARBA" id="ARBA00023136"/>
    </source>
</evidence>
<dbReference type="RefSeq" id="WP_131852005.1">
    <property type="nucleotide sequence ID" value="NZ_SKFH01000013.1"/>
</dbReference>
<dbReference type="GO" id="GO:0016020">
    <property type="term" value="C:membrane"/>
    <property type="evidence" value="ECO:0007669"/>
    <property type="project" value="UniProtKB-SubCell"/>
</dbReference>
<dbReference type="PANTHER" id="PTHR36985:SF1">
    <property type="entry name" value="TRANSLOCATION AND ASSEMBLY MODULE SUBUNIT TAMB"/>
    <property type="match status" value="1"/>
</dbReference>
<feature type="region of interest" description="Disordered" evidence="5">
    <location>
        <begin position="1565"/>
        <end position="1590"/>
    </location>
</feature>
<evidence type="ECO:0000256" key="1">
    <source>
        <dbReference type="ARBA" id="ARBA00004167"/>
    </source>
</evidence>
<dbReference type="Pfam" id="PF04357">
    <property type="entry name" value="TamB"/>
    <property type="match status" value="1"/>
</dbReference>
<dbReference type="PANTHER" id="PTHR36985">
    <property type="entry name" value="TRANSLOCATION AND ASSEMBLY MODULE SUBUNIT TAMB"/>
    <property type="match status" value="1"/>
</dbReference>
<comment type="subcellular location">
    <subcellularLocation>
        <location evidence="1">Membrane</location>
        <topology evidence="1">Single-pass membrane protein</topology>
    </subcellularLocation>
</comment>
<feature type="domain" description="Translocation and assembly module TamB C-terminal" evidence="6">
    <location>
        <begin position="1093"/>
        <end position="1558"/>
    </location>
</feature>
<protein>
    <recommendedName>
        <fullName evidence="6">Translocation and assembly module TamB C-terminal domain-containing protein</fullName>
    </recommendedName>
</protein>
<evidence type="ECO:0000256" key="3">
    <source>
        <dbReference type="ARBA" id="ARBA00022989"/>
    </source>
</evidence>
<dbReference type="InterPro" id="IPR007452">
    <property type="entry name" value="TamB_C"/>
</dbReference>
<keyword evidence="2" id="KW-0812">Transmembrane</keyword>
<keyword evidence="3" id="KW-1133">Transmembrane helix</keyword>
<gene>
    <name evidence="7" type="ORF">E0486_09880</name>
</gene>